<dbReference type="HOGENOM" id="CLU_105820_1_0_9"/>
<gene>
    <name evidence="1" type="ORF">Desgi_3600</name>
</gene>
<protein>
    <recommendedName>
        <fullName evidence="3">DUF4368 domain-containing protein</fullName>
    </recommendedName>
</protein>
<organism evidence="1 2">
    <name type="scientific">Desulfoscipio gibsoniae DSM 7213</name>
    <dbReference type="NCBI Taxonomy" id="767817"/>
    <lineage>
        <taxon>Bacteria</taxon>
        <taxon>Bacillati</taxon>
        <taxon>Bacillota</taxon>
        <taxon>Clostridia</taxon>
        <taxon>Eubacteriales</taxon>
        <taxon>Desulfallaceae</taxon>
        <taxon>Desulfoscipio</taxon>
    </lineage>
</organism>
<evidence type="ECO:0008006" key="3">
    <source>
        <dbReference type="Google" id="ProtNLM"/>
    </source>
</evidence>
<reference evidence="1 2" key="1">
    <citation type="submission" date="2012-01" db="EMBL/GenBank/DDBJ databases">
        <title>Complete sequence of Desulfotomaculum gibsoniae DSM 7213.</title>
        <authorList>
            <consortium name="US DOE Joint Genome Institute"/>
            <person name="Lucas S."/>
            <person name="Han J."/>
            <person name="Lapidus A."/>
            <person name="Cheng J.-F."/>
            <person name="Goodwin L."/>
            <person name="Pitluck S."/>
            <person name="Peters L."/>
            <person name="Ovchinnikova G."/>
            <person name="Teshima H."/>
            <person name="Detter J.C."/>
            <person name="Han C."/>
            <person name="Tapia R."/>
            <person name="Land M."/>
            <person name="Hauser L."/>
            <person name="Kyrpides N."/>
            <person name="Ivanova N."/>
            <person name="Pagani I."/>
            <person name="Parshina S."/>
            <person name="Plugge C."/>
            <person name="Muyzer G."/>
            <person name="Kuever J."/>
            <person name="Ivanova A."/>
            <person name="Nazina T."/>
            <person name="Klenk H.-P."/>
            <person name="Brambilla E."/>
            <person name="Spring S."/>
            <person name="Stams A.F."/>
            <person name="Woyke T."/>
        </authorList>
    </citation>
    <scope>NUCLEOTIDE SEQUENCE [LARGE SCALE GENOMIC DNA]</scope>
    <source>
        <strain evidence="1 2">DSM 7213</strain>
    </source>
</reference>
<proteinExistence type="predicted"/>
<dbReference type="EMBL" id="CP003273">
    <property type="protein sequence ID" value="AGL02923.1"/>
    <property type="molecule type" value="Genomic_DNA"/>
</dbReference>
<accession>R4KI93</accession>
<dbReference type="AlphaFoldDB" id="R4KI93"/>
<dbReference type="STRING" id="767817.Desgi_3600"/>
<name>R4KI93_9FIRM</name>
<keyword evidence="2" id="KW-1185">Reference proteome</keyword>
<evidence type="ECO:0000313" key="2">
    <source>
        <dbReference type="Proteomes" id="UP000013520"/>
    </source>
</evidence>
<dbReference type="eggNOG" id="COG1961">
    <property type="taxonomic scope" value="Bacteria"/>
</dbReference>
<dbReference type="KEGG" id="dgi:Desgi_3600"/>
<dbReference type="Proteomes" id="UP000013520">
    <property type="component" value="Chromosome"/>
</dbReference>
<evidence type="ECO:0000313" key="1">
    <source>
        <dbReference type="EMBL" id="AGL02923.1"/>
    </source>
</evidence>
<sequence>MKKSLKRLHSIEQKRNRLIDMRLEETIDKAAYEKKYGEFELILGDLLSEKERLQQSSQEEIDLAKRIEHFRKVLEKNEVLTAFDRCVFESIVEKVIIGEVDEDGNNNPYKLTFVYKTGYFNAVQSKMHKQIKKKRRQNDVVDLPSFTSADTC</sequence>